<comment type="similarity">
    <text evidence="1">Belongs to the AfsR/DnrI/RedD regulatory family.</text>
</comment>
<keyword evidence="3 5" id="KW-0238">DNA-binding</keyword>
<dbReference type="Gene3D" id="1.25.40.10">
    <property type="entry name" value="Tetratricopeptide repeat domain"/>
    <property type="match status" value="1"/>
</dbReference>
<dbReference type="SMART" id="SM00862">
    <property type="entry name" value="Trans_reg_C"/>
    <property type="match status" value="1"/>
</dbReference>
<dbReference type="SUPFAM" id="SSF48452">
    <property type="entry name" value="TPR-like"/>
    <property type="match status" value="1"/>
</dbReference>
<accession>A0A1T3VYW2</accession>
<feature type="domain" description="OmpR/PhoB-type" evidence="7">
    <location>
        <begin position="1"/>
        <end position="103"/>
    </location>
</feature>
<evidence type="ECO:0000259" key="7">
    <source>
        <dbReference type="PROSITE" id="PS51755"/>
    </source>
</evidence>
<gene>
    <name evidence="8" type="ORF">BV510_25180</name>
</gene>
<evidence type="ECO:0000313" key="9">
    <source>
        <dbReference type="Proteomes" id="UP000191039"/>
    </source>
</evidence>
<evidence type="ECO:0000256" key="6">
    <source>
        <dbReference type="SAM" id="MobiDB-lite"/>
    </source>
</evidence>
<keyword evidence="4" id="KW-0804">Transcription</keyword>
<dbReference type="RefSeq" id="WP_205870748.1">
    <property type="nucleotide sequence ID" value="NZ_MIJD01000376.1"/>
</dbReference>
<feature type="non-terminal residue" evidence="8">
    <location>
        <position position="318"/>
    </location>
</feature>
<evidence type="ECO:0000256" key="5">
    <source>
        <dbReference type="PROSITE-ProRule" id="PRU01091"/>
    </source>
</evidence>
<dbReference type="Pfam" id="PF03704">
    <property type="entry name" value="BTAD"/>
    <property type="match status" value="1"/>
</dbReference>
<evidence type="ECO:0000256" key="1">
    <source>
        <dbReference type="ARBA" id="ARBA00005820"/>
    </source>
</evidence>
<sequence length="318" mass="34254">MSRDAAVRVTVLGAVQAFSGTGQVDLGSRLQRALLARLVVEHGHTVSVDRLIDDLWQGEPPPKALAALQVYVSHLRRGLEPGRHRGTPARILVSVAPGYCLKLPLEAVDSWRFESKVVAAYDDPDPKRRLALLDEALAEWSGEPFAEFGDALWAAPEVARLTELRLAAVEYRAAALVELGRYGSAVAALERHMRGCPERESAAALLATALYRSGRQSDALDVLRRIREHLIGELGLEPGRALRDLESDILHHAEHLEPARAQPVPQQAVPEAVRTGPDHTAYGRAGELAAIEAAARSDTPDGATVVWIGGEAGSGKTT</sequence>
<dbReference type="Pfam" id="PF00486">
    <property type="entry name" value="Trans_reg_C"/>
    <property type="match status" value="1"/>
</dbReference>
<evidence type="ECO:0000313" key="8">
    <source>
        <dbReference type="EMBL" id="OPE47318.1"/>
    </source>
</evidence>
<feature type="DNA-binding region" description="OmpR/PhoB-type" evidence="5">
    <location>
        <begin position="1"/>
        <end position="103"/>
    </location>
</feature>
<dbReference type="SMART" id="SM01043">
    <property type="entry name" value="BTAD"/>
    <property type="match status" value="1"/>
</dbReference>
<dbReference type="Proteomes" id="UP000191039">
    <property type="component" value="Unassembled WGS sequence"/>
</dbReference>
<dbReference type="EMBL" id="MIJD01000376">
    <property type="protein sequence ID" value="OPE47318.1"/>
    <property type="molecule type" value="Genomic_DNA"/>
</dbReference>
<dbReference type="Gene3D" id="1.10.10.10">
    <property type="entry name" value="Winged helix-like DNA-binding domain superfamily/Winged helix DNA-binding domain"/>
    <property type="match status" value="1"/>
</dbReference>
<dbReference type="InterPro" id="IPR036388">
    <property type="entry name" value="WH-like_DNA-bd_sf"/>
</dbReference>
<reference evidence="8 9" key="1">
    <citation type="submission" date="2016-09" db="EMBL/GenBank/DDBJ databases">
        <title>genome sequences of unsequenced Mycobacteria.</title>
        <authorList>
            <person name="Greninger A.L."/>
            <person name="Jerome K.R."/>
            <person name="Mcnair B."/>
            <person name="Wallis C."/>
            <person name="Fang F."/>
        </authorList>
    </citation>
    <scope>NUCLEOTIDE SEQUENCE [LARGE SCALE GENOMIC DNA]</scope>
    <source>
        <strain evidence="8 9">BM1</strain>
    </source>
</reference>
<dbReference type="PROSITE" id="PS51755">
    <property type="entry name" value="OMPR_PHOB"/>
    <property type="match status" value="1"/>
</dbReference>
<feature type="region of interest" description="Disordered" evidence="6">
    <location>
        <begin position="258"/>
        <end position="280"/>
    </location>
</feature>
<dbReference type="GO" id="GO:0000160">
    <property type="term" value="P:phosphorelay signal transduction system"/>
    <property type="evidence" value="ECO:0007669"/>
    <property type="project" value="InterPro"/>
</dbReference>
<keyword evidence="2" id="KW-0805">Transcription regulation</keyword>
<comment type="caution">
    <text evidence="8">The sequence shown here is derived from an EMBL/GenBank/DDBJ whole genome shotgun (WGS) entry which is preliminary data.</text>
</comment>
<dbReference type="PANTHER" id="PTHR35807">
    <property type="entry name" value="TRANSCRIPTIONAL REGULATOR REDD-RELATED"/>
    <property type="match status" value="1"/>
</dbReference>
<organism evidence="8 9">
    <name type="scientific">Mycolicibacterium diernhoferi</name>
    <dbReference type="NCBI Taxonomy" id="1801"/>
    <lineage>
        <taxon>Bacteria</taxon>
        <taxon>Bacillati</taxon>
        <taxon>Actinomycetota</taxon>
        <taxon>Actinomycetes</taxon>
        <taxon>Mycobacteriales</taxon>
        <taxon>Mycobacteriaceae</taxon>
        <taxon>Mycolicibacterium</taxon>
    </lineage>
</organism>
<dbReference type="InterPro" id="IPR011990">
    <property type="entry name" value="TPR-like_helical_dom_sf"/>
</dbReference>
<dbReference type="InterPro" id="IPR001867">
    <property type="entry name" value="OmpR/PhoB-type_DNA-bd"/>
</dbReference>
<dbReference type="SUPFAM" id="SSF46894">
    <property type="entry name" value="C-terminal effector domain of the bipartite response regulators"/>
    <property type="match status" value="1"/>
</dbReference>
<dbReference type="CDD" id="cd15831">
    <property type="entry name" value="BTAD"/>
    <property type="match status" value="1"/>
</dbReference>
<name>A0A1T3VYW2_9MYCO</name>
<dbReference type="GO" id="GO:0003677">
    <property type="term" value="F:DNA binding"/>
    <property type="evidence" value="ECO:0007669"/>
    <property type="project" value="UniProtKB-UniRule"/>
</dbReference>
<dbReference type="InterPro" id="IPR051677">
    <property type="entry name" value="AfsR-DnrI-RedD_regulator"/>
</dbReference>
<protein>
    <submittedName>
        <fullName evidence="8">Transcriptional regulator</fullName>
    </submittedName>
</protein>
<evidence type="ECO:0000256" key="2">
    <source>
        <dbReference type="ARBA" id="ARBA00023015"/>
    </source>
</evidence>
<dbReference type="GO" id="GO:0006355">
    <property type="term" value="P:regulation of DNA-templated transcription"/>
    <property type="evidence" value="ECO:0007669"/>
    <property type="project" value="InterPro"/>
</dbReference>
<dbReference type="PANTHER" id="PTHR35807:SF1">
    <property type="entry name" value="TRANSCRIPTIONAL REGULATOR REDD"/>
    <property type="match status" value="1"/>
</dbReference>
<dbReference type="AlphaFoldDB" id="A0A1T3VYW2"/>
<dbReference type="InterPro" id="IPR016032">
    <property type="entry name" value="Sig_transdc_resp-reg_C-effctor"/>
</dbReference>
<evidence type="ECO:0000256" key="4">
    <source>
        <dbReference type="ARBA" id="ARBA00023163"/>
    </source>
</evidence>
<proteinExistence type="inferred from homology"/>
<dbReference type="InterPro" id="IPR005158">
    <property type="entry name" value="BTAD"/>
</dbReference>
<evidence type="ECO:0000256" key="3">
    <source>
        <dbReference type="ARBA" id="ARBA00023125"/>
    </source>
</evidence>